<dbReference type="CDD" id="cd10428">
    <property type="entry name" value="LFG_like"/>
    <property type="match status" value="1"/>
</dbReference>
<feature type="transmembrane region" description="Helical" evidence="6">
    <location>
        <begin position="242"/>
        <end position="262"/>
    </location>
</feature>
<dbReference type="PANTHER" id="PTHR23291:SF47">
    <property type="entry name" value="TRANSMEMBRANE BAX INHIBITOR MOTIF CONTAINING 7"/>
    <property type="match status" value="1"/>
</dbReference>
<evidence type="ECO:0000256" key="2">
    <source>
        <dbReference type="ARBA" id="ARBA00022692"/>
    </source>
</evidence>
<keyword evidence="4 6" id="KW-0472">Membrane</keyword>
<evidence type="ECO:0000256" key="3">
    <source>
        <dbReference type="ARBA" id="ARBA00022989"/>
    </source>
</evidence>
<feature type="transmembrane region" description="Helical" evidence="6">
    <location>
        <begin position="268"/>
        <end position="287"/>
    </location>
</feature>
<sequence length="426" mass="47710">MSVSAGFDHRTCDVTWKVPSRIASLAPKPSSCTAEDSAQRLASLAPEPDVGGSNKKKMEKSDQHKNNPQPMNYVYAVQNPAYPPHRHHLTASPTCQTHHRIVSKAPQWRMLQGTASAFHPISLIIPSSVETVPDQMWTFHLSTLLGWKTQAHSPNVQSGEGTYNNNLHFVLISAFIRKVYITLSIQLVVTFGLVFMFTFWQTLRRWTWENPYLLYALLPATFILIMVLACCDQARRKVPLNFILLGIFTVFEGCLLGSFAAFFDADAVMWATGATILVTLVLTIFAFQTKWDFTIKSGSLLVALSVLLAFGILAAILRSMWLDIVYACIGTLIFGMATFTLASRRRCVGDAAATQRRRAPMFNIGDACVVLVAFFRHYLIVDTQLIIGGKHRYSISPEEYIFAALNIYVDIINIFMLLLQIFGLCR</sequence>
<keyword evidence="2 6" id="KW-0812">Transmembrane</keyword>
<evidence type="ECO:0000256" key="6">
    <source>
        <dbReference type="SAM" id="Phobius"/>
    </source>
</evidence>
<evidence type="ECO:0000256" key="5">
    <source>
        <dbReference type="SAM" id="MobiDB-lite"/>
    </source>
</evidence>
<protein>
    <submittedName>
        <fullName evidence="7">Uncharacterized protein</fullName>
    </submittedName>
</protein>
<dbReference type="PANTHER" id="PTHR23291">
    <property type="entry name" value="BAX INHIBITOR-RELATED"/>
    <property type="match status" value="1"/>
</dbReference>
<feature type="transmembrane region" description="Helical" evidence="6">
    <location>
        <begin position="400"/>
        <end position="425"/>
    </location>
</feature>
<feature type="transmembrane region" description="Helical" evidence="6">
    <location>
        <begin position="212"/>
        <end position="230"/>
    </location>
</feature>
<feature type="region of interest" description="Disordered" evidence="5">
    <location>
        <begin position="25"/>
        <end position="70"/>
    </location>
</feature>
<evidence type="ECO:0000313" key="7">
    <source>
        <dbReference type="EMBL" id="CAJ0929031.1"/>
    </source>
</evidence>
<keyword evidence="3 6" id="KW-1133">Transmembrane helix</keyword>
<dbReference type="EMBL" id="CAUEEQ010005557">
    <property type="protein sequence ID" value="CAJ0929031.1"/>
    <property type="molecule type" value="Genomic_DNA"/>
</dbReference>
<evidence type="ECO:0000313" key="8">
    <source>
        <dbReference type="Proteomes" id="UP001176940"/>
    </source>
</evidence>
<feature type="transmembrane region" description="Helical" evidence="6">
    <location>
        <begin position="179"/>
        <end position="200"/>
    </location>
</feature>
<comment type="subcellular location">
    <subcellularLocation>
        <location evidence="1">Membrane</location>
        <topology evidence="1">Multi-pass membrane protein</topology>
    </subcellularLocation>
</comment>
<dbReference type="InterPro" id="IPR006214">
    <property type="entry name" value="Bax_inhibitor_1-related"/>
</dbReference>
<keyword evidence="8" id="KW-1185">Reference proteome</keyword>
<comment type="caution">
    <text evidence="7">The sequence shown here is derived from an EMBL/GenBank/DDBJ whole genome shotgun (WGS) entry which is preliminary data.</text>
</comment>
<evidence type="ECO:0000256" key="1">
    <source>
        <dbReference type="ARBA" id="ARBA00004141"/>
    </source>
</evidence>
<organism evidence="7 8">
    <name type="scientific">Ranitomeya imitator</name>
    <name type="common">mimic poison frog</name>
    <dbReference type="NCBI Taxonomy" id="111125"/>
    <lineage>
        <taxon>Eukaryota</taxon>
        <taxon>Metazoa</taxon>
        <taxon>Chordata</taxon>
        <taxon>Craniata</taxon>
        <taxon>Vertebrata</taxon>
        <taxon>Euteleostomi</taxon>
        <taxon>Amphibia</taxon>
        <taxon>Batrachia</taxon>
        <taxon>Anura</taxon>
        <taxon>Neobatrachia</taxon>
        <taxon>Hyloidea</taxon>
        <taxon>Dendrobatidae</taxon>
        <taxon>Dendrobatinae</taxon>
        <taxon>Ranitomeya</taxon>
    </lineage>
</organism>
<feature type="transmembrane region" description="Helical" evidence="6">
    <location>
        <begin position="324"/>
        <end position="342"/>
    </location>
</feature>
<feature type="transmembrane region" description="Helical" evidence="6">
    <location>
        <begin position="299"/>
        <end position="318"/>
    </location>
</feature>
<dbReference type="Pfam" id="PF01027">
    <property type="entry name" value="Bax1-I"/>
    <property type="match status" value="2"/>
</dbReference>
<accession>A0ABN9L1F4</accession>
<evidence type="ECO:0000256" key="4">
    <source>
        <dbReference type="ARBA" id="ARBA00023136"/>
    </source>
</evidence>
<reference evidence="7" key="1">
    <citation type="submission" date="2023-07" db="EMBL/GenBank/DDBJ databases">
        <authorList>
            <person name="Stuckert A."/>
        </authorList>
    </citation>
    <scope>NUCLEOTIDE SEQUENCE</scope>
</reference>
<name>A0ABN9L1F4_9NEOB</name>
<feature type="transmembrane region" description="Helical" evidence="6">
    <location>
        <begin position="362"/>
        <end position="380"/>
    </location>
</feature>
<proteinExistence type="predicted"/>
<dbReference type="Proteomes" id="UP001176940">
    <property type="component" value="Unassembled WGS sequence"/>
</dbReference>
<gene>
    <name evidence="7" type="ORF">RIMI_LOCUS3639147</name>
</gene>